<name>A0A6P2CC21_9NOCA</name>
<evidence type="ECO:0000313" key="3">
    <source>
        <dbReference type="Proteomes" id="UP000471120"/>
    </source>
</evidence>
<evidence type="ECO:0000313" key="2">
    <source>
        <dbReference type="EMBL" id="TXG89450.1"/>
    </source>
</evidence>
<feature type="compositionally biased region" description="Basic residues" evidence="1">
    <location>
        <begin position="112"/>
        <end position="123"/>
    </location>
</feature>
<evidence type="ECO:0000256" key="1">
    <source>
        <dbReference type="SAM" id="MobiDB-lite"/>
    </source>
</evidence>
<gene>
    <name evidence="2" type="ORF">DW322_03405</name>
</gene>
<dbReference type="EMBL" id="QRCM01000001">
    <property type="protein sequence ID" value="TXG89450.1"/>
    <property type="molecule type" value="Genomic_DNA"/>
</dbReference>
<organism evidence="2 3">
    <name type="scientific">Rhodococcus rhodnii</name>
    <dbReference type="NCBI Taxonomy" id="38312"/>
    <lineage>
        <taxon>Bacteria</taxon>
        <taxon>Bacillati</taxon>
        <taxon>Actinomycetota</taxon>
        <taxon>Actinomycetes</taxon>
        <taxon>Mycobacteriales</taxon>
        <taxon>Nocardiaceae</taxon>
        <taxon>Rhodococcus</taxon>
    </lineage>
</organism>
<protein>
    <submittedName>
        <fullName evidence="2">Uncharacterized protein</fullName>
    </submittedName>
</protein>
<reference evidence="2 3" key="1">
    <citation type="submission" date="2018-07" db="EMBL/GenBank/DDBJ databases">
        <title>Genome sequence of Rhodococcus rhodnii ATCC 35071 from Rhodnius prolixus.</title>
        <authorList>
            <person name="Patel V."/>
            <person name="Vogel K.J."/>
        </authorList>
    </citation>
    <scope>NUCLEOTIDE SEQUENCE [LARGE SCALE GENOMIC DNA]</scope>
    <source>
        <strain evidence="2 3">ATCC 35071</strain>
    </source>
</reference>
<feature type="compositionally biased region" description="Basic and acidic residues" evidence="1">
    <location>
        <begin position="92"/>
        <end position="110"/>
    </location>
</feature>
<comment type="caution">
    <text evidence="2">The sequence shown here is derived from an EMBL/GenBank/DDBJ whole genome shotgun (WGS) entry which is preliminary data.</text>
</comment>
<dbReference type="AlphaFoldDB" id="A0A6P2CC21"/>
<dbReference type="Proteomes" id="UP000471120">
    <property type="component" value="Unassembled WGS sequence"/>
</dbReference>
<proteinExistence type="predicted"/>
<sequence length="123" mass="14258">MNDHDGYNYMTSRREAAAILGHCIDLRDATEREMRTTGGTVNDTIRFHYRALEMMTAESRDLPGLLTALADLALDLAPELAQRRELVHQRTVEAALHEHADPDPDDELPRRYPPRRRHRDEER</sequence>
<accession>A0A6P2CC21</accession>
<feature type="region of interest" description="Disordered" evidence="1">
    <location>
        <begin position="92"/>
        <end position="123"/>
    </location>
</feature>
<dbReference type="RefSeq" id="WP_010840106.1">
    <property type="nucleotide sequence ID" value="NZ_QRCM01000001.1"/>
</dbReference>